<evidence type="ECO:0000256" key="5">
    <source>
        <dbReference type="ARBA" id="ARBA00023136"/>
    </source>
</evidence>
<evidence type="ECO:0000256" key="4">
    <source>
        <dbReference type="ARBA" id="ARBA00022989"/>
    </source>
</evidence>
<sequence length="420" mass="43701">MQSSSTASAALAPADTSRSGLSILIMAIAAFIIVTTEFLIVGLLPALSRDLNISIALAGQVVTLFAFTVMLFGPVLTAKLAHVERKKLFTLILMVFAASNVLAAVSTNIWVLALARFIPALALPVFWGTASETAGQFLARFIPALALPVFWGTASETAGQLASLGQSGKAVGRVYLGITAALVFGVPLGTLAADSVGWRGSFWILAGTSFFIGVLMHLVMPKLPVSAGSHPDQKQTAILRQPRFLAHLLLSILTFTALFTAYTYLADILERLGNIPAGQVGWWLMGFGAIGMVGNHLGGSMVDRKPLLATVVFLVLAGAGMVAAVPLAPYHIWLIVALMAWGIGYTALFVVCQVRVMQAGAQAQALAATMNISAANAGIGLGAIIGGVGIGHFGIASIGVIATLIAALAVIVALLMMRRQ</sequence>
<dbReference type="Gene3D" id="1.20.1250.20">
    <property type="entry name" value="MFS general substrate transporter like domains"/>
    <property type="match status" value="1"/>
</dbReference>
<proteinExistence type="predicted"/>
<dbReference type="PANTHER" id="PTHR43124">
    <property type="entry name" value="PURINE EFFLUX PUMP PBUE"/>
    <property type="match status" value="1"/>
</dbReference>
<protein>
    <submittedName>
        <fullName evidence="8">MFS transporter</fullName>
    </submittedName>
</protein>
<keyword evidence="9" id="KW-1185">Reference proteome</keyword>
<feature type="transmembrane region" description="Helical" evidence="6">
    <location>
        <begin position="244"/>
        <end position="265"/>
    </location>
</feature>
<dbReference type="Pfam" id="PF07690">
    <property type="entry name" value="MFS_1"/>
    <property type="match status" value="2"/>
</dbReference>
<dbReference type="SUPFAM" id="SSF103473">
    <property type="entry name" value="MFS general substrate transporter"/>
    <property type="match status" value="1"/>
</dbReference>
<dbReference type="InterPro" id="IPR036259">
    <property type="entry name" value="MFS_trans_sf"/>
</dbReference>
<feature type="transmembrane region" description="Helical" evidence="6">
    <location>
        <begin position="202"/>
        <end position="223"/>
    </location>
</feature>
<evidence type="ECO:0000256" key="3">
    <source>
        <dbReference type="ARBA" id="ARBA00022692"/>
    </source>
</evidence>
<keyword evidence="4 6" id="KW-1133">Transmembrane helix</keyword>
<keyword evidence="2" id="KW-1003">Cell membrane</keyword>
<feature type="transmembrane region" description="Helical" evidence="6">
    <location>
        <begin position="366"/>
        <end position="388"/>
    </location>
</feature>
<dbReference type="PROSITE" id="PS50850">
    <property type="entry name" value="MFS"/>
    <property type="match status" value="1"/>
</dbReference>
<evidence type="ECO:0000256" key="6">
    <source>
        <dbReference type="SAM" id="Phobius"/>
    </source>
</evidence>
<dbReference type="GO" id="GO:0022857">
    <property type="term" value="F:transmembrane transporter activity"/>
    <property type="evidence" value="ECO:0007669"/>
    <property type="project" value="InterPro"/>
</dbReference>
<accession>A0A0W0HCA7</accession>
<feature type="transmembrane region" description="Helical" evidence="6">
    <location>
        <begin position="394"/>
        <end position="417"/>
    </location>
</feature>
<comment type="caution">
    <text evidence="8">The sequence shown here is derived from an EMBL/GenBank/DDBJ whole genome shotgun (WGS) entry which is preliminary data.</text>
</comment>
<feature type="transmembrane region" description="Helical" evidence="6">
    <location>
        <begin position="332"/>
        <end position="354"/>
    </location>
</feature>
<evidence type="ECO:0000256" key="1">
    <source>
        <dbReference type="ARBA" id="ARBA00004651"/>
    </source>
</evidence>
<dbReference type="InterPro" id="IPR011701">
    <property type="entry name" value="MFS"/>
</dbReference>
<feature type="transmembrane region" description="Helical" evidence="6">
    <location>
        <begin position="277"/>
        <end position="295"/>
    </location>
</feature>
<feature type="transmembrane region" description="Helical" evidence="6">
    <location>
        <begin position="307"/>
        <end position="326"/>
    </location>
</feature>
<dbReference type="CDD" id="cd17324">
    <property type="entry name" value="MFS_NepI_like"/>
    <property type="match status" value="1"/>
</dbReference>
<gene>
    <name evidence="8" type="ORF">AO067_24355</name>
</gene>
<feature type="domain" description="Major facilitator superfamily (MFS) profile" evidence="7">
    <location>
        <begin position="22"/>
        <end position="420"/>
    </location>
</feature>
<dbReference type="InterPro" id="IPR020846">
    <property type="entry name" value="MFS_dom"/>
</dbReference>
<dbReference type="EMBL" id="LKEJ01000155">
    <property type="protein sequence ID" value="KTB58433.1"/>
    <property type="molecule type" value="Genomic_DNA"/>
</dbReference>
<name>A0A0W0HCA7_PSEVI</name>
<keyword evidence="3 6" id="KW-0812">Transmembrane</keyword>
<organism evidence="8 9">
    <name type="scientific">Pseudomonas viridiflava ICMP 13104</name>
    <dbReference type="NCBI Taxonomy" id="1198305"/>
    <lineage>
        <taxon>Bacteria</taxon>
        <taxon>Pseudomonadati</taxon>
        <taxon>Pseudomonadota</taxon>
        <taxon>Gammaproteobacteria</taxon>
        <taxon>Pseudomonadales</taxon>
        <taxon>Pseudomonadaceae</taxon>
        <taxon>Pseudomonas</taxon>
    </lineage>
</organism>
<keyword evidence="5 6" id="KW-0472">Membrane</keyword>
<dbReference type="AlphaFoldDB" id="A0A0W0HCA7"/>
<comment type="subcellular location">
    <subcellularLocation>
        <location evidence="1">Cell membrane</location>
        <topology evidence="1">Multi-pass membrane protein</topology>
    </subcellularLocation>
</comment>
<feature type="transmembrane region" description="Helical" evidence="6">
    <location>
        <begin position="53"/>
        <end position="76"/>
    </location>
</feature>
<evidence type="ECO:0000313" key="9">
    <source>
        <dbReference type="Proteomes" id="UP000053048"/>
    </source>
</evidence>
<reference evidence="8 9" key="1">
    <citation type="submission" date="2015-09" db="EMBL/GenBank/DDBJ databases">
        <title>Genome sequence of ICMP 13104.</title>
        <authorList>
            <person name="Visnovsky S."/>
            <person name="Lu A."/>
            <person name="Panda P."/>
            <person name="Pitman A."/>
        </authorList>
    </citation>
    <scope>NUCLEOTIDE SEQUENCE [LARGE SCALE GENOMIC DNA]</scope>
    <source>
        <strain evidence="8 9">ICMP 13104</strain>
    </source>
</reference>
<feature type="transmembrane region" description="Helical" evidence="6">
    <location>
        <begin position="174"/>
        <end position="196"/>
    </location>
</feature>
<feature type="transmembrane region" description="Helical" evidence="6">
    <location>
        <begin position="21"/>
        <end position="47"/>
    </location>
</feature>
<dbReference type="GO" id="GO:0005886">
    <property type="term" value="C:plasma membrane"/>
    <property type="evidence" value="ECO:0007669"/>
    <property type="project" value="UniProtKB-SubCell"/>
</dbReference>
<dbReference type="InterPro" id="IPR050189">
    <property type="entry name" value="MFS_Efflux_Transporters"/>
</dbReference>
<dbReference type="PANTHER" id="PTHR43124:SF10">
    <property type="entry name" value="PURINE EFFLUX PUMP PBUE"/>
    <property type="match status" value="1"/>
</dbReference>
<evidence type="ECO:0000259" key="7">
    <source>
        <dbReference type="PROSITE" id="PS50850"/>
    </source>
</evidence>
<dbReference type="Proteomes" id="UP000053048">
    <property type="component" value="Unassembled WGS sequence"/>
</dbReference>
<evidence type="ECO:0000313" key="8">
    <source>
        <dbReference type="EMBL" id="KTB58433.1"/>
    </source>
</evidence>
<feature type="transmembrane region" description="Helical" evidence="6">
    <location>
        <begin position="88"/>
        <end position="117"/>
    </location>
</feature>
<evidence type="ECO:0000256" key="2">
    <source>
        <dbReference type="ARBA" id="ARBA00022475"/>
    </source>
</evidence>